<reference evidence="1 2" key="1">
    <citation type="submission" date="2020-08" db="EMBL/GenBank/DDBJ databases">
        <title>Cohnella phylogeny.</title>
        <authorList>
            <person name="Dunlap C."/>
        </authorList>
    </citation>
    <scope>NUCLEOTIDE SEQUENCE [LARGE SCALE GENOMIC DNA]</scope>
    <source>
        <strain evidence="1 2">DSM 28246</strain>
    </source>
</reference>
<keyword evidence="2" id="KW-1185">Reference proteome</keyword>
<dbReference type="GO" id="GO:0030638">
    <property type="term" value="P:polyketide metabolic process"/>
    <property type="evidence" value="ECO:0007669"/>
    <property type="project" value="InterPro"/>
</dbReference>
<dbReference type="SUPFAM" id="SSF54427">
    <property type="entry name" value="NTF2-like"/>
    <property type="match status" value="1"/>
</dbReference>
<dbReference type="Pfam" id="PF07366">
    <property type="entry name" value="SnoaL"/>
    <property type="match status" value="1"/>
</dbReference>
<dbReference type="EMBL" id="JACJVP010000024">
    <property type="protein sequence ID" value="MBB6671968.1"/>
    <property type="molecule type" value="Genomic_DNA"/>
</dbReference>
<accession>A0A7X0RR60</accession>
<dbReference type="Proteomes" id="UP000547209">
    <property type="component" value="Unassembled WGS sequence"/>
</dbReference>
<dbReference type="Gene3D" id="3.10.450.50">
    <property type="match status" value="1"/>
</dbReference>
<dbReference type="PANTHER" id="PTHR38436:SF1">
    <property type="entry name" value="ESTER CYCLASE"/>
    <property type="match status" value="1"/>
</dbReference>
<organism evidence="1 2">
    <name type="scientific">Cohnella nanjingensis</name>
    <dbReference type="NCBI Taxonomy" id="1387779"/>
    <lineage>
        <taxon>Bacteria</taxon>
        <taxon>Bacillati</taxon>
        <taxon>Bacillota</taxon>
        <taxon>Bacilli</taxon>
        <taxon>Bacillales</taxon>
        <taxon>Paenibacillaceae</taxon>
        <taxon>Cohnella</taxon>
    </lineage>
</organism>
<sequence length="149" mass="16784">MDTGGNTMMEKNKELVSAFVREFWNEGNLYCLERYLSADYIDHAYVPGNREGLAQMAGILRAAFPDQASAVESMVAQDDRVVVRLRLTGTHEGNFRGTEATFNPVDVKLYREYRIADGKIAEHWALLDTASLLRQIGAELNEQPACRIK</sequence>
<name>A0A7X0RR60_9BACL</name>
<dbReference type="PANTHER" id="PTHR38436">
    <property type="entry name" value="POLYKETIDE CYCLASE SNOAL-LIKE DOMAIN"/>
    <property type="match status" value="1"/>
</dbReference>
<comment type="caution">
    <text evidence="1">The sequence shown here is derived from an EMBL/GenBank/DDBJ whole genome shotgun (WGS) entry which is preliminary data.</text>
</comment>
<evidence type="ECO:0000313" key="2">
    <source>
        <dbReference type="Proteomes" id="UP000547209"/>
    </source>
</evidence>
<dbReference type="InterPro" id="IPR009959">
    <property type="entry name" value="Cyclase_SnoaL-like"/>
</dbReference>
<dbReference type="AlphaFoldDB" id="A0A7X0RR60"/>
<proteinExistence type="predicted"/>
<evidence type="ECO:0000313" key="1">
    <source>
        <dbReference type="EMBL" id="MBB6671968.1"/>
    </source>
</evidence>
<protein>
    <submittedName>
        <fullName evidence="1">Ester cyclase</fullName>
    </submittedName>
</protein>
<gene>
    <name evidence="1" type="ORF">H7C19_14860</name>
</gene>
<dbReference type="InterPro" id="IPR032710">
    <property type="entry name" value="NTF2-like_dom_sf"/>
</dbReference>